<dbReference type="SUPFAM" id="SSF51430">
    <property type="entry name" value="NAD(P)-linked oxidoreductase"/>
    <property type="match status" value="1"/>
</dbReference>
<feature type="domain" description="NADP-dependent oxidoreductase" evidence="4">
    <location>
        <begin position="29"/>
        <end position="328"/>
    </location>
</feature>
<evidence type="ECO:0000313" key="5">
    <source>
        <dbReference type="EMBL" id="KAK8043670.1"/>
    </source>
</evidence>
<proteinExistence type="inferred from homology"/>
<gene>
    <name evidence="5" type="ORF">PG993_006100</name>
</gene>
<dbReference type="PANTHER" id="PTHR43364">
    <property type="entry name" value="NADH-SPECIFIC METHYLGLYOXAL REDUCTASE-RELATED"/>
    <property type="match status" value="1"/>
</dbReference>
<comment type="caution">
    <text evidence="5">The sequence shown here is derived from an EMBL/GenBank/DDBJ whole genome shotgun (WGS) entry which is preliminary data.</text>
</comment>
<dbReference type="InterPro" id="IPR036812">
    <property type="entry name" value="NAD(P)_OxRdtase_dom_sf"/>
</dbReference>
<accession>A0ABR1TCH2</accession>
<dbReference type="InterPro" id="IPR023210">
    <property type="entry name" value="NADP_OxRdtase_dom"/>
</dbReference>
<comment type="similarity">
    <text evidence="3">Belongs to the aldo/keto reductase family. Aldo/keto reductase 2 subfamily.</text>
</comment>
<evidence type="ECO:0000313" key="6">
    <source>
        <dbReference type="Proteomes" id="UP001444661"/>
    </source>
</evidence>
<evidence type="ECO:0000256" key="2">
    <source>
        <dbReference type="ARBA" id="ARBA00023002"/>
    </source>
</evidence>
<dbReference type="PANTHER" id="PTHR43364:SF7">
    <property type="entry name" value="NADP-DEPENDENT OXIDOREDUCTASE DOMAIN-CONTAINING PROTEIN-RELATED"/>
    <property type="match status" value="1"/>
</dbReference>
<dbReference type="Proteomes" id="UP001444661">
    <property type="component" value="Unassembled WGS sequence"/>
</dbReference>
<reference evidence="5 6" key="1">
    <citation type="submission" date="2023-01" db="EMBL/GenBank/DDBJ databases">
        <title>Analysis of 21 Apiospora genomes using comparative genomics revels a genus with tremendous synthesis potential of carbohydrate active enzymes and secondary metabolites.</title>
        <authorList>
            <person name="Sorensen T."/>
        </authorList>
    </citation>
    <scope>NUCLEOTIDE SEQUENCE [LARGE SCALE GENOMIC DNA]</scope>
    <source>
        <strain evidence="5 6">CBS 33761</strain>
    </source>
</reference>
<dbReference type="PRINTS" id="PR00069">
    <property type="entry name" value="ALDKETRDTASE"/>
</dbReference>
<sequence>MAFLPPPAPKSLLGRHRLLAPSASVRVSPLTLGGMSLGDAWKMGMGECTKEMAFELLDTFYDLGGNFIDTANMYQGGQSEQWIGEWMQKTGRRPEMVVSTKYTMNPMVGHMQLQHSNFGGTGTKSMYLSIHSSLKNLQTDYVDIFFVHAWDFATGIPELMRSLNVLVDQGKVLYLGISDAPAWVVVKANAYARQHGLRPFSIYQGRYSAQERDLEREVIPMCHDEGMAVHAFGTLGGGQFKSPDAEDTGTRQVPPHLRIGREAAVSKVLGAVAKRHGVHITAVALAYAMQKTPYLFPVVGGRKVEQLKANVEALSLELSPEDIAEIEKGYDFDVGFPHSILNSNGTMVKGPQDITLLAGMGHFDYVASPSAVKPHKGELTAVWKAPA</sequence>
<dbReference type="InterPro" id="IPR020471">
    <property type="entry name" value="AKR"/>
</dbReference>
<evidence type="ECO:0000259" key="4">
    <source>
        <dbReference type="Pfam" id="PF00248"/>
    </source>
</evidence>
<dbReference type="EMBL" id="JAQQWK010000004">
    <property type="protein sequence ID" value="KAK8043670.1"/>
    <property type="molecule type" value="Genomic_DNA"/>
</dbReference>
<dbReference type="Gene3D" id="3.20.20.100">
    <property type="entry name" value="NADP-dependent oxidoreductase domain"/>
    <property type="match status" value="1"/>
</dbReference>
<evidence type="ECO:0000256" key="1">
    <source>
        <dbReference type="ARBA" id="ARBA00022857"/>
    </source>
</evidence>
<organism evidence="5 6">
    <name type="scientific">Apiospora rasikravindrae</name>
    <dbReference type="NCBI Taxonomy" id="990691"/>
    <lineage>
        <taxon>Eukaryota</taxon>
        <taxon>Fungi</taxon>
        <taxon>Dikarya</taxon>
        <taxon>Ascomycota</taxon>
        <taxon>Pezizomycotina</taxon>
        <taxon>Sordariomycetes</taxon>
        <taxon>Xylariomycetidae</taxon>
        <taxon>Amphisphaeriales</taxon>
        <taxon>Apiosporaceae</taxon>
        <taxon>Apiospora</taxon>
    </lineage>
</organism>
<keyword evidence="6" id="KW-1185">Reference proteome</keyword>
<keyword evidence="1" id="KW-0521">NADP</keyword>
<protein>
    <submittedName>
        <fullName evidence="5">Aldo/keto reductase</fullName>
    </submittedName>
</protein>
<evidence type="ECO:0000256" key="3">
    <source>
        <dbReference type="ARBA" id="ARBA00038157"/>
    </source>
</evidence>
<dbReference type="InterPro" id="IPR050523">
    <property type="entry name" value="AKR_Detox_Biosynth"/>
</dbReference>
<dbReference type="Pfam" id="PF00248">
    <property type="entry name" value="Aldo_ket_red"/>
    <property type="match status" value="1"/>
</dbReference>
<keyword evidence="2" id="KW-0560">Oxidoreductase</keyword>
<name>A0ABR1TCH2_9PEZI</name>